<dbReference type="PANTHER" id="PTHR34599:SF1">
    <property type="entry name" value="PHOSPHATIDIC ACID PHOSPHATASE TYPE 2_HALOPEROXIDASE DOMAIN-CONTAINING PROTEIN"/>
    <property type="match status" value="1"/>
</dbReference>
<dbReference type="RefSeq" id="WP_055144249.1">
    <property type="nucleotide sequence ID" value="NZ_JXSZ01000005.1"/>
</dbReference>
<dbReference type="Pfam" id="PF01569">
    <property type="entry name" value="PAP2"/>
    <property type="match status" value="1"/>
</dbReference>
<dbReference type="Gene3D" id="1.10.606.20">
    <property type="match status" value="1"/>
</dbReference>
<evidence type="ECO:0000313" key="4">
    <source>
        <dbReference type="Proteomes" id="UP000050454"/>
    </source>
</evidence>
<evidence type="ECO:0000313" key="3">
    <source>
        <dbReference type="EMBL" id="KPM49805.1"/>
    </source>
</evidence>
<protein>
    <recommendedName>
        <fullName evidence="2">Phosphatidic acid phosphatase type 2/haloperoxidase domain-containing protein</fullName>
    </recommendedName>
</protein>
<evidence type="ECO:0000259" key="2">
    <source>
        <dbReference type="Pfam" id="PF01569"/>
    </source>
</evidence>
<dbReference type="AlphaFoldDB" id="A0A0P7C507"/>
<proteinExistence type="predicted"/>
<dbReference type="InterPro" id="IPR036938">
    <property type="entry name" value="PAP2/HPO_sf"/>
</dbReference>
<dbReference type="Proteomes" id="UP000050454">
    <property type="component" value="Unassembled WGS sequence"/>
</dbReference>
<name>A0A0P7C507_9BACT</name>
<accession>A0A0P7C507</accession>
<comment type="caution">
    <text evidence="3">The sequence shown here is derived from an EMBL/GenBank/DDBJ whole genome shotgun (WGS) entry which is preliminary data.</text>
</comment>
<dbReference type="EMBL" id="LGTQ01000005">
    <property type="protein sequence ID" value="KPM49805.1"/>
    <property type="molecule type" value="Genomic_DNA"/>
</dbReference>
<sequence length="462" mass="52515">MIKKTALVLLLSSSLIYAQQITPGNYQARNETELVEFEFVLPPKAYDFNTSDLLVKWHVIMFDLLEQSTGYTPNVAGRSLAYVNLAAYESMLPGHPEYQSLSGQIQEYKRPEDYDVGEEYFNDATAVNNAIFSMVDKMFATAPYVWMEKVWAFKDSVNGVLESQLDLVTYQKSKNYGLAIADLIYDYSKTDGGHQSYIRSYDMNYLLPACEACFEIHRQADVENTGPLHPQWINNRTFVAENNTDFGIKPKVTFSKYPESPFYKMANEVYEESKTVNPGNKKYVIANFWDDAAGFTYTAPGHSFALLTMVMRNRTISLAEATEIYARLGIAVNDAIICSWKGKYKHNLIRPVAYINRYIDSAWEPKLLTPPFPEFPSGHSVQSAAMAEVLTATVGDNQEITDYSKFWVGEPRKFNSFWEAADEVSISRLYGGIHYRDALDQGQDMGRLVGKNVLEHLKFRAD</sequence>
<gene>
    <name evidence="3" type="ORF">AFM12_04320</name>
</gene>
<dbReference type="CDD" id="cd03398">
    <property type="entry name" value="PAP2_haloperoxidase"/>
    <property type="match status" value="1"/>
</dbReference>
<organism evidence="3 4">
    <name type="scientific">Jiulongibacter sediminis</name>
    <dbReference type="NCBI Taxonomy" id="1605367"/>
    <lineage>
        <taxon>Bacteria</taxon>
        <taxon>Pseudomonadati</taxon>
        <taxon>Bacteroidota</taxon>
        <taxon>Cytophagia</taxon>
        <taxon>Cytophagales</taxon>
        <taxon>Leadbetterellaceae</taxon>
        <taxon>Jiulongibacter</taxon>
    </lineage>
</organism>
<dbReference type="InterPro" id="IPR000326">
    <property type="entry name" value="PAP2/HPO"/>
</dbReference>
<dbReference type="OrthoDB" id="7793240at2"/>
<feature type="signal peptide" evidence="1">
    <location>
        <begin position="1"/>
        <end position="18"/>
    </location>
</feature>
<feature type="chain" id="PRO_5006136575" description="Phosphatidic acid phosphatase type 2/haloperoxidase domain-containing protein" evidence="1">
    <location>
        <begin position="19"/>
        <end position="462"/>
    </location>
</feature>
<reference evidence="3 4" key="1">
    <citation type="submission" date="2015-07" db="EMBL/GenBank/DDBJ databases">
        <title>The draft genome sequence of Leadbetterella sp. JN14-9.</title>
        <authorList>
            <person name="Liu Y."/>
            <person name="Du J."/>
            <person name="Shao Z."/>
        </authorList>
    </citation>
    <scope>NUCLEOTIDE SEQUENCE [LARGE SCALE GENOMIC DNA]</scope>
    <source>
        <strain evidence="3 4">JN14-9</strain>
    </source>
</reference>
<dbReference type="SUPFAM" id="SSF48317">
    <property type="entry name" value="Acid phosphatase/Vanadium-dependent haloperoxidase"/>
    <property type="match status" value="1"/>
</dbReference>
<dbReference type="STRING" id="1605367.AFM12_04320"/>
<keyword evidence="4" id="KW-1185">Reference proteome</keyword>
<dbReference type="PANTHER" id="PTHR34599">
    <property type="entry name" value="PEROXIDASE-RELATED"/>
    <property type="match status" value="1"/>
</dbReference>
<feature type="domain" description="Phosphatidic acid phosphatase type 2/haloperoxidase" evidence="2">
    <location>
        <begin position="342"/>
        <end position="438"/>
    </location>
</feature>
<keyword evidence="1" id="KW-0732">Signal</keyword>
<dbReference type="InterPro" id="IPR052559">
    <property type="entry name" value="V-haloperoxidase"/>
</dbReference>
<evidence type="ECO:0000256" key="1">
    <source>
        <dbReference type="SAM" id="SignalP"/>
    </source>
</evidence>